<dbReference type="Pfam" id="PF01168">
    <property type="entry name" value="Ala_racemase_N"/>
    <property type="match status" value="1"/>
</dbReference>
<evidence type="ECO:0000256" key="7">
    <source>
        <dbReference type="PIRSR" id="PIRSR600821-52"/>
    </source>
</evidence>
<evidence type="ECO:0000313" key="10">
    <source>
        <dbReference type="Proteomes" id="UP000002534"/>
    </source>
</evidence>
<dbReference type="PANTHER" id="PTHR30511:SF0">
    <property type="entry name" value="ALANINE RACEMASE, CATABOLIC-RELATED"/>
    <property type="match status" value="1"/>
</dbReference>
<dbReference type="STRING" id="338963.Pcar_2234"/>
<dbReference type="GO" id="GO:0030170">
    <property type="term" value="F:pyridoxal phosphate binding"/>
    <property type="evidence" value="ECO:0007669"/>
    <property type="project" value="UniProtKB-UniRule"/>
</dbReference>
<dbReference type="PROSITE" id="PS00395">
    <property type="entry name" value="ALANINE_RACEMASE"/>
    <property type="match status" value="1"/>
</dbReference>
<evidence type="ECO:0000256" key="2">
    <source>
        <dbReference type="ARBA" id="ARBA00001933"/>
    </source>
</evidence>
<dbReference type="UniPathway" id="UPA00042">
    <property type="reaction ID" value="UER00497"/>
</dbReference>
<evidence type="ECO:0000256" key="6">
    <source>
        <dbReference type="PIRSR" id="PIRSR600821-50"/>
    </source>
</evidence>
<gene>
    <name evidence="9" type="primary">alr</name>
    <name evidence="9" type="ordered locus">Pcar_2234</name>
</gene>
<evidence type="ECO:0000256" key="4">
    <source>
        <dbReference type="ARBA" id="ARBA00023235"/>
    </source>
</evidence>
<proteinExistence type="inferred from homology"/>
<dbReference type="HAMAP" id="MF_01201">
    <property type="entry name" value="Ala_racemase"/>
    <property type="match status" value="1"/>
</dbReference>
<comment type="cofactor">
    <cofactor evidence="2 5 6">
        <name>pyridoxal 5'-phosphate</name>
        <dbReference type="ChEBI" id="CHEBI:597326"/>
    </cofactor>
</comment>
<dbReference type="InterPro" id="IPR029066">
    <property type="entry name" value="PLP-binding_barrel"/>
</dbReference>
<name>Q3A2D4_SYNC1</name>
<dbReference type="KEGG" id="pca:Pcar_2234"/>
<feature type="active site" description="Proton acceptor; specific for L-alanine" evidence="5">
    <location>
        <position position="268"/>
    </location>
</feature>
<dbReference type="FunFam" id="3.20.20.10:FF:000002">
    <property type="entry name" value="Alanine racemase"/>
    <property type="match status" value="1"/>
</dbReference>
<evidence type="ECO:0000313" key="9">
    <source>
        <dbReference type="EMBL" id="ABA89473.1"/>
    </source>
</evidence>
<dbReference type="InterPro" id="IPR000821">
    <property type="entry name" value="Ala_racemase"/>
</dbReference>
<feature type="domain" description="Alanine racemase C-terminal" evidence="8">
    <location>
        <begin position="247"/>
        <end position="375"/>
    </location>
</feature>
<keyword evidence="3 5" id="KW-0663">Pyridoxal phosphate</keyword>
<dbReference type="FunFam" id="2.40.37.10:FF:000006">
    <property type="entry name" value="Alanine racemase"/>
    <property type="match status" value="1"/>
</dbReference>
<keyword evidence="4 5" id="KW-0413">Isomerase</keyword>
<dbReference type="Proteomes" id="UP000002534">
    <property type="component" value="Chromosome"/>
</dbReference>
<evidence type="ECO:0000256" key="3">
    <source>
        <dbReference type="ARBA" id="ARBA00022898"/>
    </source>
</evidence>
<dbReference type="GO" id="GO:0030632">
    <property type="term" value="P:D-alanine biosynthetic process"/>
    <property type="evidence" value="ECO:0007669"/>
    <property type="project" value="UniProtKB-UniRule"/>
</dbReference>
<protein>
    <recommendedName>
        <fullName evidence="5">Alanine racemase</fullName>
        <ecNumber evidence="5">5.1.1.1</ecNumber>
    </recommendedName>
</protein>
<dbReference type="HOGENOM" id="CLU_028393_2_2_7"/>
<dbReference type="SUPFAM" id="SSF50621">
    <property type="entry name" value="Alanine racemase C-terminal domain-like"/>
    <property type="match status" value="1"/>
</dbReference>
<dbReference type="InterPro" id="IPR011079">
    <property type="entry name" value="Ala_racemase_C"/>
</dbReference>
<dbReference type="EC" id="5.1.1.1" evidence="5"/>
<dbReference type="NCBIfam" id="TIGR00492">
    <property type="entry name" value="alr"/>
    <property type="match status" value="1"/>
</dbReference>
<dbReference type="EMBL" id="CP000142">
    <property type="protein sequence ID" value="ABA89473.1"/>
    <property type="molecule type" value="Genomic_DNA"/>
</dbReference>
<organism evidence="9 10">
    <name type="scientific">Syntrophotalea carbinolica (strain DSM 2380 / NBRC 103641 / GraBd1)</name>
    <name type="common">Pelobacter carbinolicus</name>
    <dbReference type="NCBI Taxonomy" id="338963"/>
    <lineage>
        <taxon>Bacteria</taxon>
        <taxon>Pseudomonadati</taxon>
        <taxon>Thermodesulfobacteriota</taxon>
        <taxon>Desulfuromonadia</taxon>
        <taxon>Desulfuromonadales</taxon>
        <taxon>Syntrophotaleaceae</taxon>
        <taxon>Syntrophotalea</taxon>
    </lineage>
</organism>
<comment type="catalytic activity">
    <reaction evidence="1 5">
        <text>L-alanine = D-alanine</text>
        <dbReference type="Rhea" id="RHEA:20249"/>
        <dbReference type="ChEBI" id="CHEBI:57416"/>
        <dbReference type="ChEBI" id="CHEBI:57972"/>
        <dbReference type="EC" id="5.1.1.1"/>
    </reaction>
</comment>
<dbReference type="OrthoDB" id="9813814at2"/>
<dbReference type="RefSeq" id="WP_011341988.1">
    <property type="nucleotide sequence ID" value="NC_007498.2"/>
</dbReference>
<dbReference type="Pfam" id="PF00842">
    <property type="entry name" value="Ala_racemase_C"/>
    <property type="match status" value="1"/>
</dbReference>
<reference evidence="9 10" key="2">
    <citation type="journal article" date="2012" name="BMC Genomics">
        <title>The genome of Pelobacter carbinolicus reveals surprising metabolic capabilities and physiological features.</title>
        <authorList>
            <person name="Aklujkar M."/>
            <person name="Haveman S.A."/>
            <person name="Didonato R.Jr."/>
            <person name="Chertkov O."/>
            <person name="Han C.S."/>
            <person name="Land M.L."/>
            <person name="Brown P."/>
            <person name="Lovley D.R."/>
        </authorList>
    </citation>
    <scope>NUCLEOTIDE SEQUENCE [LARGE SCALE GENOMIC DNA]</scope>
    <source>
        <strain evidence="10">DSM 2380 / NBRC 103641 / GraBd1</strain>
    </source>
</reference>
<dbReference type="eggNOG" id="COG0787">
    <property type="taxonomic scope" value="Bacteria"/>
</dbReference>
<comment type="similarity">
    <text evidence="5">Belongs to the alanine racemase family.</text>
</comment>
<dbReference type="PANTHER" id="PTHR30511">
    <property type="entry name" value="ALANINE RACEMASE"/>
    <property type="match status" value="1"/>
</dbReference>
<dbReference type="AlphaFoldDB" id="Q3A2D4"/>
<comment type="pathway">
    <text evidence="5">Amino-acid biosynthesis; D-alanine biosynthesis; D-alanine from L-alanine: step 1/1.</text>
</comment>
<feature type="active site" description="Proton acceptor; specific for D-alanine" evidence="5">
    <location>
        <position position="41"/>
    </location>
</feature>
<evidence type="ECO:0000256" key="5">
    <source>
        <dbReference type="HAMAP-Rule" id="MF_01201"/>
    </source>
</evidence>
<feature type="binding site" evidence="5 7">
    <location>
        <position position="316"/>
    </location>
    <ligand>
        <name>substrate</name>
    </ligand>
</feature>
<evidence type="ECO:0000259" key="8">
    <source>
        <dbReference type="SMART" id="SM01005"/>
    </source>
</evidence>
<comment type="function">
    <text evidence="5">Catalyzes the interconversion of L-alanine and D-alanine. May also act on other amino acids.</text>
</comment>
<dbReference type="Gene3D" id="3.20.20.10">
    <property type="entry name" value="Alanine racemase"/>
    <property type="match status" value="1"/>
</dbReference>
<dbReference type="InterPro" id="IPR020622">
    <property type="entry name" value="Ala_racemase_pyridoxalP-BS"/>
</dbReference>
<dbReference type="InterPro" id="IPR009006">
    <property type="entry name" value="Ala_racemase/Decarboxylase_C"/>
</dbReference>
<dbReference type="GO" id="GO:0008784">
    <property type="term" value="F:alanine racemase activity"/>
    <property type="evidence" value="ECO:0007669"/>
    <property type="project" value="UniProtKB-UniRule"/>
</dbReference>
<dbReference type="SUPFAM" id="SSF51419">
    <property type="entry name" value="PLP-binding barrel"/>
    <property type="match status" value="1"/>
</dbReference>
<feature type="modified residue" description="N6-(pyridoxal phosphate)lysine" evidence="5 6">
    <location>
        <position position="41"/>
    </location>
</feature>
<dbReference type="GO" id="GO:0005829">
    <property type="term" value="C:cytosol"/>
    <property type="evidence" value="ECO:0007669"/>
    <property type="project" value="TreeGrafter"/>
</dbReference>
<accession>Q3A2D4</accession>
<reference evidence="10" key="1">
    <citation type="submission" date="2005-10" db="EMBL/GenBank/DDBJ databases">
        <title>Complete sequence of Pelobacter carbinolicus DSM 2380.</title>
        <authorList>
            <person name="Copeland A."/>
            <person name="Lucas S."/>
            <person name="Lapidus A."/>
            <person name="Barry K."/>
            <person name="Detter J.C."/>
            <person name="Glavina T."/>
            <person name="Hammon N."/>
            <person name="Israni S."/>
            <person name="Pitluck S."/>
            <person name="Chertkov O."/>
            <person name="Schmutz J."/>
            <person name="Larimer F."/>
            <person name="Land M."/>
            <person name="Kyrpides N."/>
            <person name="Ivanova N."/>
            <person name="Richardson P."/>
        </authorList>
    </citation>
    <scope>NUCLEOTIDE SEQUENCE [LARGE SCALE GENOMIC DNA]</scope>
    <source>
        <strain evidence="10">DSM 2380 / NBRC 103641 / GraBd1</strain>
    </source>
</reference>
<dbReference type="CDD" id="cd00430">
    <property type="entry name" value="PLPDE_III_AR"/>
    <property type="match status" value="1"/>
</dbReference>
<evidence type="ECO:0000256" key="1">
    <source>
        <dbReference type="ARBA" id="ARBA00000316"/>
    </source>
</evidence>
<dbReference type="SMART" id="SM01005">
    <property type="entry name" value="Ala_racemase_C"/>
    <property type="match status" value="1"/>
</dbReference>
<sequence length="378" mass="41334">MNDPRAHRPTRVEIDLEALKHNFYQAQRLAGPGQGVLAVVKADAYGHGAAHVAMALQGVGVEMFGVAIVEEGVALREAGVVCPILVLGGLYPGQEENLLRYGLVPTLFDMDVARRLDSCARAAGVVLPYHMKVDTGMSRVGFRPDDLPRVLEELGALSGLRMDGLFSHLAMADEPENTVNQKQLEIFRGCLDRVRQAGFAPRYVHLSNSAALLTREVPECNLSRPGILLYGALPSPAFAGRFDLKPVMSFRTRIAQIRKVPEGTGVSYGHRFVAERPTVLAVIPVGYADGYSRQLSNVGEMLVRGQRARVAGTVCMDWTMIDVTDIPDVAVGDEVTLLGCDNGQCITADEWAERIGTISYEVFCQFSKRVPRLTNDRR</sequence>
<feature type="binding site" evidence="5 7">
    <location>
        <position position="139"/>
    </location>
    <ligand>
        <name>substrate</name>
    </ligand>
</feature>
<dbReference type="PRINTS" id="PR00992">
    <property type="entry name" value="ALARACEMASE"/>
</dbReference>
<dbReference type="Gene3D" id="2.40.37.10">
    <property type="entry name" value="Lyase, Ornithine Decarboxylase, Chain A, domain 1"/>
    <property type="match status" value="1"/>
</dbReference>
<dbReference type="InterPro" id="IPR001608">
    <property type="entry name" value="Ala_racemase_N"/>
</dbReference>
<keyword evidence="10" id="KW-1185">Reference proteome</keyword>